<evidence type="ECO:0000256" key="1">
    <source>
        <dbReference type="SAM" id="MobiDB-lite"/>
    </source>
</evidence>
<proteinExistence type="predicted"/>
<protein>
    <submittedName>
        <fullName evidence="2">Uncharacterized protein</fullName>
    </submittedName>
</protein>
<dbReference type="EMBL" id="AP026978">
    <property type="protein sequence ID" value="BDU00453.1"/>
    <property type="molecule type" value="Genomic_DNA"/>
</dbReference>
<reference evidence="2 3" key="1">
    <citation type="submission" date="2022-11" db="EMBL/GenBank/DDBJ databases">
        <title>Genome Sequencing of Nocardia sp. ON39_IFM12276 and assembly.</title>
        <authorList>
            <person name="Shimojima M."/>
            <person name="Toyokawa M."/>
            <person name="Uesaka K."/>
        </authorList>
    </citation>
    <scope>NUCLEOTIDE SEQUENCE [LARGE SCALE GENOMIC DNA]</scope>
    <source>
        <strain evidence="2 3">IFM 12276</strain>
    </source>
</reference>
<gene>
    <name evidence="2" type="ORF">IFM12276_34810</name>
</gene>
<organism evidence="2 3">
    <name type="scientific">Nocardia sputorum</name>
    <dbReference type="NCBI Taxonomy" id="2984338"/>
    <lineage>
        <taxon>Bacteria</taxon>
        <taxon>Bacillati</taxon>
        <taxon>Actinomycetota</taxon>
        <taxon>Actinomycetes</taxon>
        <taxon>Mycobacteriales</taxon>
        <taxon>Nocardiaceae</taxon>
        <taxon>Nocardia</taxon>
    </lineage>
</organism>
<sequence>MEPAVVLSRQFVWTAIPAGRIIPRLGRQVGVVSVLLTPRLSGPSGAPLTLKSFGLDTWPKWLDNTGFAFTCGGAEVEPGKVQRIPHGFTLQQQLSAWTAVFGASMTVRPYRAASYAGRPIRVFPAAAAVTEVRNAYRATGRAYARYSAPGSEEQLNRALAEATAEWQGSLAADETEDGGRVRSSALDQAFAFYQRDRDVTPLEPRLDTVDDQREFHTTVAQLADHPVLLRALGLLLDFGIDATVLNGQKVLSVRPMWSTAEPPGWTNTGLADDPTRPDLSPSTAYVVTGTRFVPDPTGSPIANGVLAIGSAGLAEEAGARFASLAFDIDGAALRMVGAGRADRRDARAVAGNLPALRSAGVALVDRGRASAMRERMSRSAATSADLLAQPLLAGDLVGGYRIDIQDAATWLSTCQRRVSYTVGGQPLGSAVLEEGYIRPDALTTGGGPHDALYVHELVARWDGYSTAVQRPGRAVPTGDSMPPTPADPPFRVSDKVEPGSLPRLRFGRRYHMRVRIADLAGGGLGPNELLPADNVQSLEFPHQRFEPIPPPEILPGAGLAAGEALDRMVVDVTRTTARRHLVCPSASLELALQHSVFDAALGPQATDQQIDEFFAIATRADKTATDIPGARLEGTGDARYVVVPSDTMNAPWLPDPGAQRVVIAVKRRPPDPDGDPLPVIHGIPTRPVWASWPDRPAIRLDLVAVESGCKATTSADHRVVRVELGRAEQLTLNILSTMNPDDVGKFGIASWISAGLAEDDVARGIADNGNALVTPPRELTVVHAVQKPLAAPTGNLDARRTTAGTDAVLVTSGLNVHIPSTGRLEISAAWTDPDQTPGQGPGGTTRTVALGSFTVGQTLRDKALPVIRHEFADTRRRKITYTVTAVSRFEDCYPGASAAACRVVAPFKVDVPSTARPPAPDVSHCVPSFHWSTDVTADGKVRRLRRGGRIRVYLRPPWYVTGAEEMLAVLISPFSTTGVEVPPDCSFVGRDPVWLGSAIPTLLMAQHLSAPVTFTADSAQSPAHPGAAYPVESDSAARRWYADVDLSPYPGRAYCPFVRLALARYQARTTDTRKLALSEVTRTEPIQLLPDRQLEITPDTANQQLKLRLTGVGPVAPRDRSVVTAEVQVYDDDSGQPPSGQAASEVIGSPGWITVVTASDKLNNTFGIHVPDAGGRPRRIVLTEAESYPPPPDSGSPVDGPARLIYADIIAIGPSGQLDTRNISHVD</sequence>
<keyword evidence="3" id="KW-1185">Reference proteome</keyword>
<feature type="region of interest" description="Disordered" evidence="1">
    <location>
        <begin position="471"/>
        <end position="497"/>
    </location>
</feature>
<evidence type="ECO:0000313" key="2">
    <source>
        <dbReference type="EMBL" id="BDU00453.1"/>
    </source>
</evidence>
<accession>A0ABM8CZH5</accession>
<evidence type="ECO:0000313" key="3">
    <source>
        <dbReference type="Proteomes" id="UP001317870"/>
    </source>
</evidence>
<name>A0ABM8CZH5_9NOCA</name>
<dbReference type="Proteomes" id="UP001317870">
    <property type="component" value="Chromosome"/>
</dbReference>